<dbReference type="NCBIfam" id="NF000929">
    <property type="entry name" value="PRK00092.2-1"/>
    <property type="match status" value="1"/>
</dbReference>
<comment type="caution">
    <text evidence="6">The sequence shown here is derived from an EMBL/GenBank/DDBJ whole genome shotgun (WGS) entry which is preliminary data.</text>
</comment>
<feature type="domain" description="Ribosome maturation factor RimP N-terminal" evidence="4">
    <location>
        <begin position="8"/>
        <end position="76"/>
    </location>
</feature>
<evidence type="ECO:0000259" key="5">
    <source>
        <dbReference type="Pfam" id="PF17384"/>
    </source>
</evidence>
<gene>
    <name evidence="3 6" type="primary">rimP</name>
    <name evidence="6" type="ORF">GPA26_12255</name>
</gene>
<organism evidence="6 7">
    <name type="scientific">Aromatoleum petrolei</name>
    <dbReference type="NCBI Taxonomy" id="76116"/>
    <lineage>
        <taxon>Bacteria</taxon>
        <taxon>Pseudomonadati</taxon>
        <taxon>Pseudomonadota</taxon>
        <taxon>Betaproteobacteria</taxon>
        <taxon>Rhodocyclales</taxon>
        <taxon>Rhodocyclaceae</taxon>
        <taxon>Aromatoleum</taxon>
    </lineage>
</organism>
<dbReference type="InterPro" id="IPR028989">
    <property type="entry name" value="RimP_N"/>
</dbReference>
<dbReference type="PANTHER" id="PTHR33867:SF1">
    <property type="entry name" value="RIBOSOME MATURATION FACTOR RIMP"/>
    <property type="match status" value="1"/>
</dbReference>
<feature type="domain" description="Ribosome maturation factor RimP C-terminal" evidence="5">
    <location>
        <begin position="79"/>
        <end position="144"/>
    </location>
</feature>
<accession>A0ABX1MTD0</accession>
<dbReference type="InterPro" id="IPR028998">
    <property type="entry name" value="RimP_C"/>
</dbReference>
<name>A0ABX1MTD0_9RHOO</name>
<comment type="similarity">
    <text evidence="3">Belongs to the RimP family.</text>
</comment>
<comment type="subcellular location">
    <subcellularLocation>
        <location evidence="3">Cytoplasm</location>
    </subcellularLocation>
</comment>
<dbReference type="Pfam" id="PF02576">
    <property type="entry name" value="RimP_N"/>
    <property type="match status" value="1"/>
</dbReference>
<dbReference type="SUPFAM" id="SSF75420">
    <property type="entry name" value="YhbC-like, N-terminal domain"/>
    <property type="match status" value="1"/>
</dbReference>
<dbReference type="Gene3D" id="2.30.30.180">
    <property type="entry name" value="Ribosome maturation factor RimP, C-terminal domain"/>
    <property type="match status" value="1"/>
</dbReference>
<dbReference type="Gene3D" id="3.30.300.70">
    <property type="entry name" value="RimP-like superfamily, N-terminal"/>
    <property type="match status" value="1"/>
</dbReference>
<evidence type="ECO:0000256" key="2">
    <source>
        <dbReference type="ARBA" id="ARBA00022517"/>
    </source>
</evidence>
<keyword evidence="7" id="KW-1185">Reference proteome</keyword>
<keyword evidence="2 3" id="KW-0690">Ribosome biogenesis</keyword>
<dbReference type="PANTHER" id="PTHR33867">
    <property type="entry name" value="RIBOSOME MATURATION FACTOR RIMP"/>
    <property type="match status" value="1"/>
</dbReference>
<dbReference type="Pfam" id="PF17384">
    <property type="entry name" value="DUF150_C"/>
    <property type="match status" value="1"/>
</dbReference>
<reference evidence="6 7" key="1">
    <citation type="submission" date="2019-12" db="EMBL/GenBank/DDBJ databases">
        <title>Comparative genomics gives insights into the taxonomy of the Azoarcus-Aromatoleum group and reveals separate origins of nif in the plant-associated Azoarcus and non-plant-associated Aromatoleum sub-groups.</title>
        <authorList>
            <person name="Lafos M."/>
            <person name="Maluk M."/>
            <person name="Batista M."/>
            <person name="Junghare M."/>
            <person name="Carmona M."/>
            <person name="Faoro H."/>
            <person name="Cruz L.M."/>
            <person name="Battistoni F."/>
            <person name="De Souza E."/>
            <person name="Pedrosa F."/>
            <person name="Chen W.-M."/>
            <person name="Poole P.S."/>
            <person name="Dixon R.A."/>
            <person name="James E.K."/>
        </authorList>
    </citation>
    <scope>NUCLEOTIDE SEQUENCE [LARGE SCALE GENOMIC DNA]</scope>
    <source>
        <strain evidence="6 7">ToN1</strain>
    </source>
</reference>
<keyword evidence="1 3" id="KW-0963">Cytoplasm</keyword>
<evidence type="ECO:0000313" key="7">
    <source>
        <dbReference type="Proteomes" id="UP000652074"/>
    </source>
</evidence>
<dbReference type="SUPFAM" id="SSF74942">
    <property type="entry name" value="YhbC-like, C-terminal domain"/>
    <property type="match status" value="1"/>
</dbReference>
<dbReference type="InterPro" id="IPR035956">
    <property type="entry name" value="RimP_N_sf"/>
</dbReference>
<comment type="function">
    <text evidence="3">Required for maturation of 30S ribosomal subunits.</text>
</comment>
<sequence>MEMDVERLVEQVVTGLGFELVDFETSPKGRLMRVFIDIERGVNVDDCATVSNQLTRVFEVENVDYDRLEVSSPGLDRPLKKAADFERFVGSEVQVRLRMPIGNQRNFAGVLTGFAEGVVHLSTGKGDVALPFDEVEKARLVPRF</sequence>
<dbReference type="InterPro" id="IPR036847">
    <property type="entry name" value="RimP_C_sf"/>
</dbReference>
<dbReference type="Proteomes" id="UP000652074">
    <property type="component" value="Unassembled WGS sequence"/>
</dbReference>
<evidence type="ECO:0000256" key="3">
    <source>
        <dbReference type="HAMAP-Rule" id="MF_01077"/>
    </source>
</evidence>
<proteinExistence type="inferred from homology"/>
<dbReference type="InterPro" id="IPR003728">
    <property type="entry name" value="Ribosome_maturation_RimP"/>
</dbReference>
<evidence type="ECO:0000313" key="6">
    <source>
        <dbReference type="EMBL" id="NMF89244.1"/>
    </source>
</evidence>
<evidence type="ECO:0000256" key="1">
    <source>
        <dbReference type="ARBA" id="ARBA00022490"/>
    </source>
</evidence>
<evidence type="ECO:0000259" key="4">
    <source>
        <dbReference type="Pfam" id="PF02576"/>
    </source>
</evidence>
<protein>
    <recommendedName>
        <fullName evidence="3">Ribosome maturation factor RimP</fullName>
    </recommendedName>
</protein>
<dbReference type="EMBL" id="WTVR01000021">
    <property type="protein sequence ID" value="NMF89244.1"/>
    <property type="molecule type" value="Genomic_DNA"/>
</dbReference>
<dbReference type="HAMAP" id="MF_01077">
    <property type="entry name" value="RimP"/>
    <property type="match status" value="1"/>
</dbReference>
<dbReference type="CDD" id="cd01734">
    <property type="entry name" value="YlxS_C"/>
    <property type="match status" value="1"/>
</dbReference>